<dbReference type="EMBL" id="LPAD01000102">
    <property type="protein sequence ID" value="KVN76142.1"/>
    <property type="molecule type" value="Genomic_DNA"/>
</dbReference>
<protein>
    <submittedName>
        <fullName evidence="2">Uncharacterized protein</fullName>
    </submittedName>
</protein>
<proteinExistence type="predicted"/>
<accession>A0ABD4DVY1</accession>
<name>A0ABD4DVY1_9BURK</name>
<evidence type="ECO:0000256" key="1">
    <source>
        <dbReference type="SAM" id="MobiDB-lite"/>
    </source>
</evidence>
<evidence type="ECO:0000313" key="3">
    <source>
        <dbReference type="Proteomes" id="UP000057910"/>
    </source>
</evidence>
<dbReference type="Proteomes" id="UP000057910">
    <property type="component" value="Unassembled WGS sequence"/>
</dbReference>
<sequence length="72" mass="7733">MTFSQMQPGFFSSIEDFAEPEWDDEGNADNADNADETRVSSYQAVLQEPTASLVGGTADRPDVATAAILGYN</sequence>
<reference evidence="2 3" key="1">
    <citation type="submission" date="2015-11" db="EMBL/GenBank/DDBJ databases">
        <title>Expanding the genomic diversity of Burkholderia species for the development of highly accurate diagnostics.</title>
        <authorList>
            <person name="Sahl J."/>
            <person name="Keim P."/>
            <person name="Wagner D."/>
        </authorList>
    </citation>
    <scope>NUCLEOTIDE SEQUENCE [LARGE SCALE GENOMIC DNA]</scope>
    <source>
        <strain evidence="2 3">MSMB1585WGS</strain>
    </source>
</reference>
<feature type="region of interest" description="Disordered" evidence="1">
    <location>
        <begin position="1"/>
        <end position="40"/>
    </location>
</feature>
<organism evidence="2 3">
    <name type="scientific">Burkholderia ubonensis</name>
    <dbReference type="NCBI Taxonomy" id="101571"/>
    <lineage>
        <taxon>Bacteria</taxon>
        <taxon>Pseudomonadati</taxon>
        <taxon>Pseudomonadota</taxon>
        <taxon>Betaproteobacteria</taxon>
        <taxon>Burkholderiales</taxon>
        <taxon>Burkholderiaceae</taxon>
        <taxon>Burkholderia</taxon>
        <taxon>Burkholderia cepacia complex</taxon>
    </lineage>
</organism>
<evidence type="ECO:0000313" key="2">
    <source>
        <dbReference type="EMBL" id="KVN76142.1"/>
    </source>
</evidence>
<dbReference type="AlphaFoldDB" id="A0ABD4DVY1"/>
<dbReference type="RefSeq" id="WP_060041565.1">
    <property type="nucleotide sequence ID" value="NZ_LPAD01000102.1"/>
</dbReference>
<comment type="caution">
    <text evidence="2">The sequence shown here is derived from an EMBL/GenBank/DDBJ whole genome shotgun (WGS) entry which is preliminary data.</text>
</comment>
<gene>
    <name evidence="2" type="ORF">WJ68_26320</name>
</gene>
<feature type="compositionally biased region" description="Acidic residues" evidence="1">
    <location>
        <begin position="16"/>
        <end position="27"/>
    </location>
</feature>